<dbReference type="InterPro" id="IPR017896">
    <property type="entry name" value="4Fe4S_Fe-S-bd"/>
</dbReference>
<organism evidence="6 7">
    <name type="scientific">Candidatus Blautia pullicola</name>
    <dbReference type="NCBI Taxonomy" id="2838498"/>
    <lineage>
        <taxon>Bacteria</taxon>
        <taxon>Bacillati</taxon>
        <taxon>Bacillota</taxon>
        <taxon>Clostridia</taxon>
        <taxon>Lachnospirales</taxon>
        <taxon>Lachnospiraceae</taxon>
        <taxon>Blautia</taxon>
    </lineage>
</organism>
<comment type="caution">
    <text evidence="6">The sequence shown here is derived from an EMBL/GenBank/DDBJ whole genome shotgun (WGS) entry which is preliminary data.</text>
</comment>
<name>A0A9D2FQV9_9FIRM</name>
<dbReference type="Gene3D" id="3.30.70.20">
    <property type="match status" value="1"/>
</dbReference>
<reference evidence="6" key="1">
    <citation type="journal article" date="2021" name="PeerJ">
        <title>Extensive microbial diversity within the chicken gut microbiome revealed by metagenomics and culture.</title>
        <authorList>
            <person name="Gilroy R."/>
            <person name="Ravi A."/>
            <person name="Getino M."/>
            <person name="Pursley I."/>
            <person name="Horton D.L."/>
            <person name="Alikhan N.F."/>
            <person name="Baker D."/>
            <person name="Gharbi K."/>
            <person name="Hall N."/>
            <person name="Watson M."/>
            <person name="Adriaenssens E.M."/>
            <person name="Foster-Nyarko E."/>
            <person name="Jarju S."/>
            <person name="Secka A."/>
            <person name="Antonio M."/>
            <person name="Oren A."/>
            <person name="Chaudhuri R.R."/>
            <person name="La Ragione R."/>
            <person name="Hildebrand F."/>
            <person name="Pallen M.J."/>
        </authorList>
    </citation>
    <scope>NUCLEOTIDE SEQUENCE</scope>
    <source>
        <strain evidence="6">1068</strain>
    </source>
</reference>
<dbReference type="PANTHER" id="PTHR43687:SF1">
    <property type="entry name" value="FERREDOXIN III"/>
    <property type="match status" value="1"/>
</dbReference>
<evidence type="ECO:0000313" key="6">
    <source>
        <dbReference type="EMBL" id="HIZ65669.1"/>
    </source>
</evidence>
<dbReference type="PROSITE" id="PS51379">
    <property type="entry name" value="4FE4S_FER_2"/>
    <property type="match status" value="2"/>
</dbReference>
<keyword evidence="3" id="KW-0408">Iron</keyword>
<dbReference type="EMBL" id="DXBG01000171">
    <property type="protein sequence ID" value="HIZ65669.1"/>
    <property type="molecule type" value="Genomic_DNA"/>
</dbReference>
<feature type="domain" description="4Fe-4S ferredoxin-type" evidence="5">
    <location>
        <begin position="151"/>
        <end position="179"/>
    </location>
</feature>
<dbReference type="AlphaFoldDB" id="A0A9D2FQV9"/>
<evidence type="ECO:0000256" key="1">
    <source>
        <dbReference type="ARBA" id="ARBA00022485"/>
    </source>
</evidence>
<dbReference type="InterPro" id="IPR017900">
    <property type="entry name" value="4Fe4S_Fe_S_CS"/>
</dbReference>
<evidence type="ECO:0000313" key="7">
    <source>
        <dbReference type="Proteomes" id="UP000824056"/>
    </source>
</evidence>
<dbReference type="GO" id="GO:0046872">
    <property type="term" value="F:metal ion binding"/>
    <property type="evidence" value="ECO:0007669"/>
    <property type="project" value="UniProtKB-KW"/>
</dbReference>
<keyword evidence="2" id="KW-0479">Metal-binding</keyword>
<reference evidence="6" key="2">
    <citation type="submission" date="2021-04" db="EMBL/GenBank/DDBJ databases">
        <authorList>
            <person name="Gilroy R."/>
        </authorList>
    </citation>
    <scope>NUCLEOTIDE SEQUENCE</scope>
    <source>
        <strain evidence="6">1068</strain>
    </source>
</reference>
<dbReference type="SUPFAM" id="SSF54862">
    <property type="entry name" value="4Fe-4S ferredoxins"/>
    <property type="match status" value="1"/>
</dbReference>
<evidence type="ECO:0000256" key="4">
    <source>
        <dbReference type="ARBA" id="ARBA00023014"/>
    </source>
</evidence>
<dbReference type="PROSITE" id="PS00198">
    <property type="entry name" value="4FE4S_FER_1"/>
    <property type="match status" value="2"/>
</dbReference>
<dbReference type="GO" id="GO:0051539">
    <property type="term" value="F:4 iron, 4 sulfur cluster binding"/>
    <property type="evidence" value="ECO:0007669"/>
    <property type="project" value="UniProtKB-KW"/>
</dbReference>
<evidence type="ECO:0000256" key="3">
    <source>
        <dbReference type="ARBA" id="ARBA00023004"/>
    </source>
</evidence>
<evidence type="ECO:0000259" key="5">
    <source>
        <dbReference type="PROSITE" id="PS51379"/>
    </source>
</evidence>
<dbReference type="Pfam" id="PF13237">
    <property type="entry name" value="Fer4_10"/>
    <property type="match status" value="1"/>
</dbReference>
<accession>A0A9D2FQV9</accession>
<dbReference type="InterPro" id="IPR050572">
    <property type="entry name" value="Fe-S_Ferredoxin"/>
</dbReference>
<dbReference type="InterPro" id="IPR029039">
    <property type="entry name" value="Flavoprotein-like_sf"/>
</dbReference>
<keyword evidence="4" id="KW-0411">Iron-sulfur</keyword>
<protein>
    <submittedName>
        <fullName evidence="6">4Fe-4S binding protein</fullName>
    </submittedName>
</protein>
<proteinExistence type="predicted"/>
<keyword evidence="1" id="KW-0004">4Fe-4S</keyword>
<dbReference type="SUPFAM" id="SSF52218">
    <property type="entry name" value="Flavoproteins"/>
    <property type="match status" value="1"/>
</dbReference>
<feature type="domain" description="4Fe-4S ferredoxin-type" evidence="5">
    <location>
        <begin position="121"/>
        <end position="150"/>
    </location>
</feature>
<dbReference type="PANTHER" id="PTHR43687">
    <property type="entry name" value="ADENYLYLSULFATE REDUCTASE, BETA SUBUNIT"/>
    <property type="match status" value="1"/>
</dbReference>
<sequence length="202" mass="21941">MAALPVFGGRIPAVAGKKLQQLQGQGKKAVTLAVYGTRAYEDALLELNDLLEDCGFEILASGAFVAQHSMNPEIGAGRPDEKDAGEIRDFGKKILAKLEENQGPKVRVPGNHPYKPEFSLPVTPVSLAACNLCQTCAQVCPTEAIRMEKGEVVTDTEACCLCMACVYHCPEKVRILPPPMQEQMKNMLGALKGVRRENQVFL</sequence>
<evidence type="ECO:0000256" key="2">
    <source>
        <dbReference type="ARBA" id="ARBA00022723"/>
    </source>
</evidence>
<dbReference type="Proteomes" id="UP000824056">
    <property type="component" value="Unassembled WGS sequence"/>
</dbReference>
<gene>
    <name evidence="6" type="ORF">H9809_07200</name>
</gene>